<name>A0ABV6JZF2_9PROT</name>
<gene>
    <name evidence="1" type="ORF">ACFFGY_21535</name>
</gene>
<dbReference type="InterPro" id="IPR025226">
    <property type="entry name" value="DUF4170"/>
</dbReference>
<sequence length="71" mass="8081">MADGKLYFVWGGVFTDGAWTELEPNTEECYGPFHDPKVADRVWNEKARRNIDIAMHRLFVLTVDRPGKAAA</sequence>
<dbReference type="Pfam" id="PF13773">
    <property type="entry name" value="DUF4170"/>
    <property type="match status" value="1"/>
</dbReference>
<protein>
    <recommendedName>
        <fullName evidence="3">DUF4170 domain-containing protein</fullName>
    </recommendedName>
</protein>
<evidence type="ECO:0008006" key="3">
    <source>
        <dbReference type="Google" id="ProtNLM"/>
    </source>
</evidence>
<dbReference type="Gene3D" id="3.30.70.2400">
    <property type="entry name" value="Uncharacterised protein PF13773, DUF4170"/>
    <property type="match status" value="1"/>
</dbReference>
<keyword evidence="2" id="KW-1185">Reference proteome</keyword>
<accession>A0ABV6JZF2</accession>
<reference evidence="1 2" key="1">
    <citation type="submission" date="2024-09" db="EMBL/GenBank/DDBJ databases">
        <authorList>
            <person name="Sun Q."/>
            <person name="Mori K."/>
        </authorList>
    </citation>
    <scope>NUCLEOTIDE SEQUENCE [LARGE SCALE GENOMIC DNA]</scope>
    <source>
        <strain evidence="1 2">TBRC 5777</strain>
    </source>
</reference>
<evidence type="ECO:0000313" key="1">
    <source>
        <dbReference type="EMBL" id="MFC0410840.1"/>
    </source>
</evidence>
<organism evidence="1 2">
    <name type="scientific">Roseomonas elaeocarpi</name>
    <dbReference type="NCBI Taxonomy" id="907779"/>
    <lineage>
        <taxon>Bacteria</taxon>
        <taxon>Pseudomonadati</taxon>
        <taxon>Pseudomonadota</taxon>
        <taxon>Alphaproteobacteria</taxon>
        <taxon>Acetobacterales</taxon>
        <taxon>Roseomonadaceae</taxon>
        <taxon>Roseomonas</taxon>
    </lineage>
</organism>
<dbReference type="EMBL" id="JBHLUN010000017">
    <property type="protein sequence ID" value="MFC0410840.1"/>
    <property type="molecule type" value="Genomic_DNA"/>
</dbReference>
<dbReference type="RefSeq" id="WP_377046594.1">
    <property type="nucleotide sequence ID" value="NZ_JBHLUN010000017.1"/>
</dbReference>
<dbReference type="Proteomes" id="UP001589865">
    <property type="component" value="Unassembled WGS sequence"/>
</dbReference>
<comment type="caution">
    <text evidence="1">The sequence shown here is derived from an EMBL/GenBank/DDBJ whole genome shotgun (WGS) entry which is preliminary data.</text>
</comment>
<evidence type="ECO:0000313" key="2">
    <source>
        <dbReference type="Proteomes" id="UP001589865"/>
    </source>
</evidence>
<proteinExistence type="predicted"/>